<dbReference type="Gene3D" id="2.60.120.260">
    <property type="entry name" value="Galactose-binding domain-like"/>
    <property type="match status" value="1"/>
</dbReference>
<dbReference type="Pfam" id="PF02018">
    <property type="entry name" value="CBM_4_9"/>
    <property type="match status" value="1"/>
</dbReference>
<keyword evidence="5" id="KW-1185">Reference proteome</keyword>
<evidence type="ECO:0000259" key="3">
    <source>
        <dbReference type="Pfam" id="PF02018"/>
    </source>
</evidence>
<dbReference type="AlphaFoldDB" id="A0A2T1DLF3"/>
<reference evidence="4 5" key="1">
    <citation type="submission" date="2018-02" db="EMBL/GenBank/DDBJ databases">
        <authorList>
            <person name="Cohen D.B."/>
            <person name="Kent A.D."/>
        </authorList>
    </citation>
    <scope>NUCLEOTIDE SEQUENCE [LARGE SCALE GENOMIC DNA]</scope>
    <source>
        <strain evidence="4 5">ULC007</strain>
    </source>
</reference>
<dbReference type="SUPFAM" id="SSF49785">
    <property type="entry name" value="Galactose-binding domain-like"/>
    <property type="match status" value="1"/>
</dbReference>
<evidence type="ECO:0000313" key="5">
    <source>
        <dbReference type="Proteomes" id="UP000238634"/>
    </source>
</evidence>
<sequence>MTTLSNVKKLSVIAAGATCLSLGAMNPAQALNLVSNGGFETGDFSGWTQSGNTGFTGVDSASANSGNFGAFFGPIGTPGFLSQTLATVAGQTYNLSYFLKSDGGKPNSFAVSAGSEVLSTFTNLAFPFTSSPAENTFSFIAQAPSTVLKFAFQQDPAYLRLDDVSVTSTSTAIPTPALLPGLIGLGFGVLRKRKAAAMAGAAES</sequence>
<evidence type="ECO:0000256" key="2">
    <source>
        <dbReference type="SAM" id="SignalP"/>
    </source>
</evidence>
<reference evidence="4 5" key="2">
    <citation type="submission" date="2018-03" db="EMBL/GenBank/DDBJ databases">
        <title>The ancient ancestry and fast evolution of plastids.</title>
        <authorList>
            <person name="Moore K.R."/>
            <person name="Magnabosco C."/>
            <person name="Momper L."/>
            <person name="Gold D.A."/>
            <person name="Bosak T."/>
            <person name="Fournier G.P."/>
        </authorList>
    </citation>
    <scope>NUCLEOTIDE SEQUENCE [LARGE SCALE GENOMIC DNA]</scope>
    <source>
        <strain evidence="4 5">ULC007</strain>
    </source>
</reference>
<dbReference type="InterPro" id="IPR008979">
    <property type="entry name" value="Galactose-bd-like_sf"/>
</dbReference>
<proteinExistence type="predicted"/>
<comment type="caution">
    <text evidence="4">The sequence shown here is derived from an EMBL/GenBank/DDBJ whole genome shotgun (WGS) entry which is preliminary data.</text>
</comment>
<protein>
    <submittedName>
        <fullName evidence="4">PTPA-CTERM sorting domain-containing protein</fullName>
    </submittedName>
</protein>
<evidence type="ECO:0000313" key="4">
    <source>
        <dbReference type="EMBL" id="PSB21285.1"/>
    </source>
</evidence>
<evidence type="ECO:0000256" key="1">
    <source>
        <dbReference type="ARBA" id="ARBA00022801"/>
    </source>
</evidence>
<dbReference type="OrthoDB" id="572651at2"/>
<gene>
    <name evidence="4" type="ORF">C7B65_04975</name>
</gene>
<name>A0A2T1DLF3_9CYAN</name>
<keyword evidence="1" id="KW-0378">Hydrolase</keyword>
<dbReference type="STRING" id="1920490.GCA_001895925_02300"/>
<dbReference type="RefSeq" id="WP_073069935.1">
    <property type="nucleotide sequence ID" value="NZ_MPPI01000004.1"/>
</dbReference>
<dbReference type="Proteomes" id="UP000238634">
    <property type="component" value="Unassembled WGS sequence"/>
</dbReference>
<feature type="chain" id="PRO_5015666644" evidence="2">
    <location>
        <begin position="31"/>
        <end position="204"/>
    </location>
</feature>
<dbReference type="EMBL" id="PVWG01000003">
    <property type="protein sequence ID" value="PSB21285.1"/>
    <property type="molecule type" value="Genomic_DNA"/>
</dbReference>
<feature type="domain" description="CBM-cenC" evidence="3">
    <location>
        <begin position="32"/>
        <end position="153"/>
    </location>
</feature>
<organism evidence="4 5">
    <name type="scientific">Phormidesmis priestleyi ULC007</name>
    <dbReference type="NCBI Taxonomy" id="1920490"/>
    <lineage>
        <taxon>Bacteria</taxon>
        <taxon>Bacillati</taxon>
        <taxon>Cyanobacteriota</taxon>
        <taxon>Cyanophyceae</taxon>
        <taxon>Leptolyngbyales</taxon>
        <taxon>Leptolyngbyaceae</taxon>
        <taxon>Phormidesmis</taxon>
    </lineage>
</organism>
<dbReference type="NCBIfam" id="NF033465">
    <property type="entry name" value="PTPA-CTERM"/>
    <property type="match status" value="1"/>
</dbReference>
<feature type="signal peptide" evidence="2">
    <location>
        <begin position="1"/>
        <end position="30"/>
    </location>
</feature>
<dbReference type="GO" id="GO:0016798">
    <property type="term" value="F:hydrolase activity, acting on glycosyl bonds"/>
    <property type="evidence" value="ECO:0007669"/>
    <property type="project" value="InterPro"/>
</dbReference>
<keyword evidence="2" id="KW-0732">Signal</keyword>
<accession>A0A2T1DLF3</accession>
<dbReference type="InterPro" id="IPR003305">
    <property type="entry name" value="CenC_carb-bd"/>
</dbReference>